<dbReference type="RefSeq" id="WP_214418658.1">
    <property type="nucleotide sequence ID" value="NZ_CP075546.1"/>
</dbReference>
<reference evidence="1 2" key="1">
    <citation type="submission" date="2021-05" db="EMBL/GenBank/DDBJ databases">
        <title>A novel Methanospirillum isolate from a pyrite-forming mixed culture.</title>
        <authorList>
            <person name="Bunk B."/>
            <person name="Sproer C."/>
            <person name="Spring S."/>
            <person name="Pester M."/>
        </authorList>
    </citation>
    <scope>NUCLEOTIDE SEQUENCE [LARGE SCALE GENOMIC DNA]</scope>
    <source>
        <strain evidence="1 2">J.3.6.1-F.2.7.3</strain>
    </source>
</reference>
<dbReference type="KEGG" id="mrtj:KHC33_10860"/>
<evidence type="ECO:0000313" key="2">
    <source>
        <dbReference type="Proteomes" id="UP000680656"/>
    </source>
</evidence>
<dbReference type="AlphaFoldDB" id="A0A8E7EI91"/>
<dbReference type="Proteomes" id="UP000680656">
    <property type="component" value="Chromosome"/>
</dbReference>
<keyword evidence="2" id="KW-1185">Reference proteome</keyword>
<organism evidence="1 2">
    <name type="scientific">Methanospirillum purgamenti</name>
    <dbReference type="NCBI Taxonomy" id="2834276"/>
    <lineage>
        <taxon>Archaea</taxon>
        <taxon>Methanobacteriati</taxon>
        <taxon>Methanobacteriota</taxon>
        <taxon>Stenosarchaea group</taxon>
        <taxon>Methanomicrobia</taxon>
        <taxon>Methanomicrobiales</taxon>
        <taxon>Methanospirillaceae</taxon>
        <taxon>Methanospirillum</taxon>
    </lineage>
</organism>
<dbReference type="EMBL" id="CP075546">
    <property type="protein sequence ID" value="QVV87839.1"/>
    <property type="molecule type" value="Genomic_DNA"/>
</dbReference>
<proteinExistence type="predicted"/>
<sequence>MSIHAMDEIIYVVTEIIGEKTGLVSQRHIEDHILADPSLFPILSRRSQKSRRNMISRIMNDRYELWNNCSRFKKRNFVWNLHSKKESS</sequence>
<evidence type="ECO:0000313" key="1">
    <source>
        <dbReference type="EMBL" id="QVV87839.1"/>
    </source>
</evidence>
<accession>A0A8E7EI91</accession>
<gene>
    <name evidence="1" type="ORF">KHC33_10860</name>
</gene>
<protein>
    <submittedName>
        <fullName evidence="1">Uncharacterized protein</fullName>
    </submittedName>
</protein>
<name>A0A8E7EI91_9EURY</name>
<dbReference type="GeneID" id="65097690"/>